<dbReference type="Proteomes" id="UP000030653">
    <property type="component" value="Unassembled WGS sequence"/>
</dbReference>
<feature type="domain" description="Myb-like" evidence="6">
    <location>
        <begin position="328"/>
        <end position="383"/>
    </location>
</feature>
<feature type="region of interest" description="Disordered" evidence="5">
    <location>
        <begin position="508"/>
        <end position="600"/>
    </location>
</feature>
<dbReference type="InterPro" id="IPR051575">
    <property type="entry name" value="Myb-like_DNA-bd"/>
</dbReference>
<keyword evidence="2" id="KW-0238">DNA-binding</keyword>
<dbReference type="OrthoDB" id="2143914at2759"/>
<dbReference type="SUPFAM" id="SSF46689">
    <property type="entry name" value="Homeodomain-like"/>
    <property type="match status" value="2"/>
</dbReference>
<dbReference type="GeneID" id="63686434"/>
<proteinExistence type="predicted"/>
<dbReference type="STRING" id="1858805.M5FRN0"/>
<evidence type="ECO:0000256" key="3">
    <source>
        <dbReference type="ARBA" id="ARBA00023163"/>
    </source>
</evidence>
<keyword evidence="4" id="KW-0539">Nucleus</keyword>
<dbReference type="PANTHER" id="PTHR46621">
    <property type="entry name" value="SNRNA-ACTIVATING PROTEIN COMPLEX SUBUNIT 4"/>
    <property type="match status" value="1"/>
</dbReference>
<dbReference type="PROSITE" id="PS51294">
    <property type="entry name" value="HTH_MYB"/>
    <property type="match status" value="2"/>
</dbReference>
<accession>M5FRN0</accession>
<evidence type="ECO:0000256" key="5">
    <source>
        <dbReference type="SAM" id="MobiDB-lite"/>
    </source>
</evidence>
<dbReference type="GO" id="GO:0019185">
    <property type="term" value="C:snRNA-activating protein complex"/>
    <property type="evidence" value="ECO:0007669"/>
    <property type="project" value="TreeGrafter"/>
</dbReference>
<keyword evidence="3" id="KW-0804">Transcription</keyword>
<evidence type="ECO:0000256" key="2">
    <source>
        <dbReference type="ARBA" id="ARBA00023125"/>
    </source>
</evidence>
<protein>
    <submittedName>
        <fullName evidence="8">Uncharacterized protein</fullName>
    </submittedName>
</protein>
<dbReference type="GO" id="GO:0000978">
    <property type="term" value="F:RNA polymerase II cis-regulatory region sequence-specific DNA binding"/>
    <property type="evidence" value="ECO:0007669"/>
    <property type="project" value="TreeGrafter"/>
</dbReference>
<dbReference type="OMA" id="VDCMRHA"/>
<dbReference type="CDD" id="cd00167">
    <property type="entry name" value="SANT"/>
    <property type="match status" value="3"/>
</dbReference>
<dbReference type="EMBL" id="JH795876">
    <property type="protein sequence ID" value="EJT97659.1"/>
    <property type="molecule type" value="Genomic_DNA"/>
</dbReference>
<dbReference type="SMART" id="SM00717">
    <property type="entry name" value="SANT"/>
    <property type="match status" value="4"/>
</dbReference>
<keyword evidence="1" id="KW-0805">Transcription regulation</keyword>
<sequence length="668" mass="74839">MSALALTDQALAANKDHQQDILDFAKECEARLKAVESLLSAADRWQSDVEKLDVQKQKWQAEEGTADFSDEENKGEEIVVVEGAMLAVGPTRWANLRAQDSPFKDSFKKVDEYHALTTFRPWSSKERDGLRIALQTELRRSTILAAQARGEGAISALKSFDPEAELKAVKGDEIKWDNVARILKGENLVQPPRTGVECRIQWMGVQHPEIDHSEWGEREKNALVNEVRERVAQREAEGDDGGLPWEQILILHNKMFKTRRTVAQCLRVYRDIMVNGLREFWSADEDDRLADAVARFNSNWVQIAKFVGSGRSGTQARTRWNRLTLECKRGRWTSEEDQALMQAVAEQQKQPNFPESTIDWGAISEKAQGRTKSQCRLRWATILQEELRNVDKPWTEEETAKLLKAKEQDKLTLKEVASRLPGRTFEVIAERYFAIVQERKAACDRKLAAAAPQLYTVPIPSHSAQIREAAGQNPAQDDVNVTVPIVGTAEDRPNESSGLLRTVNELGAEASVQQHDRPIPAKRKPGRPRRLVPTKVVPEQNMQEDRPLTLKSAALPTDTSDAPQATADVPLSKIPESATPDRDAVVPPPKESPLQIGETAPGKAADAIVFKLEEDNIAARVRGRRRACIQSPASSIETPHGRKRKVLEAEEPSITSTAERPKRGRKRK</sequence>
<evidence type="ECO:0000256" key="4">
    <source>
        <dbReference type="ARBA" id="ARBA00023242"/>
    </source>
</evidence>
<dbReference type="AlphaFoldDB" id="M5FRN0"/>
<evidence type="ECO:0000313" key="9">
    <source>
        <dbReference type="Proteomes" id="UP000030653"/>
    </source>
</evidence>
<organism evidence="8 9">
    <name type="scientific">Dacryopinax primogenitus (strain DJM 731)</name>
    <name type="common">Brown rot fungus</name>
    <dbReference type="NCBI Taxonomy" id="1858805"/>
    <lineage>
        <taxon>Eukaryota</taxon>
        <taxon>Fungi</taxon>
        <taxon>Dikarya</taxon>
        <taxon>Basidiomycota</taxon>
        <taxon>Agaricomycotina</taxon>
        <taxon>Dacrymycetes</taxon>
        <taxon>Dacrymycetales</taxon>
        <taxon>Dacrymycetaceae</taxon>
        <taxon>Dacryopinax</taxon>
    </lineage>
</organism>
<dbReference type="InterPro" id="IPR017930">
    <property type="entry name" value="Myb_dom"/>
</dbReference>
<dbReference type="InterPro" id="IPR009057">
    <property type="entry name" value="Homeodomain-like_sf"/>
</dbReference>
<reference evidence="8 9" key="1">
    <citation type="journal article" date="2012" name="Science">
        <title>The Paleozoic origin of enzymatic lignin decomposition reconstructed from 31 fungal genomes.</title>
        <authorList>
            <person name="Floudas D."/>
            <person name="Binder M."/>
            <person name="Riley R."/>
            <person name="Barry K."/>
            <person name="Blanchette R.A."/>
            <person name="Henrissat B."/>
            <person name="Martinez A.T."/>
            <person name="Otillar R."/>
            <person name="Spatafora J.W."/>
            <person name="Yadav J.S."/>
            <person name="Aerts A."/>
            <person name="Benoit I."/>
            <person name="Boyd A."/>
            <person name="Carlson A."/>
            <person name="Copeland A."/>
            <person name="Coutinho P.M."/>
            <person name="de Vries R.P."/>
            <person name="Ferreira P."/>
            <person name="Findley K."/>
            <person name="Foster B."/>
            <person name="Gaskell J."/>
            <person name="Glotzer D."/>
            <person name="Gorecki P."/>
            <person name="Heitman J."/>
            <person name="Hesse C."/>
            <person name="Hori C."/>
            <person name="Igarashi K."/>
            <person name="Jurgens J.A."/>
            <person name="Kallen N."/>
            <person name="Kersten P."/>
            <person name="Kohler A."/>
            <person name="Kuees U."/>
            <person name="Kumar T.K.A."/>
            <person name="Kuo A."/>
            <person name="LaButti K."/>
            <person name="Larrondo L.F."/>
            <person name="Lindquist E."/>
            <person name="Ling A."/>
            <person name="Lombard V."/>
            <person name="Lucas S."/>
            <person name="Lundell T."/>
            <person name="Martin R."/>
            <person name="McLaughlin D.J."/>
            <person name="Morgenstern I."/>
            <person name="Morin E."/>
            <person name="Murat C."/>
            <person name="Nagy L.G."/>
            <person name="Nolan M."/>
            <person name="Ohm R.A."/>
            <person name="Patyshakuliyeva A."/>
            <person name="Rokas A."/>
            <person name="Ruiz-Duenas F.J."/>
            <person name="Sabat G."/>
            <person name="Salamov A."/>
            <person name="Samejima M."/>
            <person name="Schmutz J."/>
            <person name="Slot J.C."/>
            <person name="St John F."/>
            <person name="Stenlid J."/>
            <person name="Sun H."/>
            <person name="Sun S."/>
            <person name="Syed K."/>
            <person name="Tsang A."/>
            <person name="Wiebenga A."/>
            <person name="Young D."/>
            <person name="Pisabarro A."/>
            <person name="Eastwood D.C."/>
            <person name="Martin F."/>
            <person name="Cullen D."/>
            <person name="Grigoriev I.V."/>
            <person name="Hibbett D.S."/>
        </authorList>
    </citation>
    <scope>NUCLEOTIDE SEQUENCE [LARGE SCALE GENOMIC DNA]</scope>
    <source>
        <strain evidence="8 9">DJM-731 SS1</strain>
    </source>
</reference>
<evidence type="ECO:0000313" key="8">
    <source>
        <dbReference type="EMBL" id="EJT97659.1"/>
    </source>
</evidence>
<dbReference type="InterPro" id="IPR001005">
    <property type="entry name" value="SANT/Myb"/>
</dbReference>
<feature type="domain" description="HTH myb-type" evidence="7">
    <location>
        <begin position="326"/>
        <end position="387"/>
    </location>
</feature>
<feature type="compositionally biased region" description="Basic residues" evidence="5">
    <location>
        <begin position="520"/>
        <end position="532"/>
    </location>
</feature>
<dbReference type="Pfam" id="PF13921">
    <property type="entry name" value="Myb_DNA-bind_6"/>
    <property type="match status" value="1"/>
</dbReference>
<keyword evidence="9" id="KW-1185">Reference proteome</keyword>
<dbReference type="PANTHER" id="PTHR46621:SF1">
    <property type="entry name" value="SNRNA-ACTIVATING PROTEIN COMPLEX SUBUNIT 4"/>
    <property type="match status" value="1"/>
</dbReference>
<dbReference type="HOGENOM" id="CLU_411038_0_0_1"/>
<evidence type="ECO:0000259" key="6">
    <source>
        <dbReference type="PROSITE" id="PS50090"/>
    </source>
</evidence>
<dbReference type="GO" id="GO:0042796">
    <property type="term" value="P:snRNA transcription by RNA polymerase III"/>
    <property type="evidence" value="ECO:0007669"/>
    <property type="project" value="TreeGrafter"/>
</dbReference>
<name>M5FRN0_DACPD</name>
<dbReference type="GO" id="GO:0001006">
    <property type="term" value="F:RNA polymerase III type 3 promoter sequence-specific DNA binding"/>
    <property type="evidence" value="ECO:0007669"/>
    <property type="project" value="TreeGrafter"/>
</dbReference>
<dbReference type="PROSITE" id="PS50090">
    <property type="entry name" value="MYB_LIKE"/>
    <property type="match status" value="2"/>
</dbReference>
<feature type="domain" description="HTH myb-type" evidence="7">
    <location>
        <begin position="278"/>
        <end position="323"/>
    </location>
</feature>
<feature type="domain" description="Myb-like" evidence="6">
    <location>
        <begin position="278"/>
        <end position="324"/>
    </location>
</feature>
<feature type="region of interest" description="Disordered" evidence="5">
    <location>
        <begin position="623"/>
        <end position="668"/>
    </location>
</feature>
<dbReference type="RefSeq" id="XP_040624557.1">
    <property type="nucleotide sequence ID" value="XM_040771372.1"/>
</dbReference>
<dbReference type="GO" id="GO:0042795">
    <property type="term" value="P:snRNA transcription by RNA polymerase II"/>
    <property type="evidence" value="ECO:0007669"/>
    <property type="project" value="TreeGrafter"/>
</dbReference>
<dbReference type="Gene3D" id="1.10.10.60">
    <property type="entry name" value="Homeodomain-like"/>
    <property type="match status" value="3"/>
</dbReference>
<gene>
    <name evidence="8" type="ORF">DACRYDRAFT_18615</name>
</gene>
<evidence type="ECO:0000256" key="1">
    <source>
        <dbReference type="ARBA" id="ARBA00023015"/>
    </source>
</evidence>
<evidence type="ECO:0000259" key="7">
    <source>
        <dbReference type="PROSITE" id="PS51294"/>
    </source>
</evidence>